<gene>
    <name evidence="1" type="ORF">G2W53_019481</name>
</gene>
<dbReference type="AlphaFoldDB" id="A0A834TU61"/>
<sequence length="21" mass="2457">MARELKLDLYIFLAVHRPTGI</sequence>
<protein>
    <submittedName>
        <fullName evidence="1">Uncharacterized protein</fullName>
    </submittedName>
</protein>
<name>A0A834TU61_9FABA</name>
<evidence type="ECO:0000313" key="2">
    <source>
        <dbReference type="Proteomes" id="UP000634136"/>
    </source>
</evidence>
<comment type="caution">
    <text evidence="1">The sequence shown here is derived from an EMBL/GenBank/DDBJ whole genome shotgun (WGS) entry which is preliminary data.</text>
</comment>
<accession>A0A834TU61</accession>
<keyword evidence="2" id="KW-1185">Reference proteome</keyword>
<dbReference type="EMBL" id="JAAIUW010000006">
    <property type="protein sequence ID" value="KAF7828317.1"/>
    <property type="molecule type" value="Genomic_DNA"/>
</dbReference>
<dbReference type="Proteomes" id="UP000634136">
    <property type="component" value="Unassembled WGS sequence"/>
</dbReference>
<reference evidence="1" key="1">
    <citation type="submission" date="2020-09" db="EMBL/GenBank/DDBJ databases">
        <title>Genome-Enabled Discovery of Anthraquinone Biosynthesis in Senna tora.</title>
        <authorList>
            <person name="Kang S.-H."/>
            <person name="Pandey R.P."/>
            <person name="Lee C.-M."/>
            <person name="Sim J.-S."/>
            <person name="Jeong J.-T."/>
            <person name="Choi B.-S."/>
            <person name="Jung M."/>
            <person name="Ginzburg D."/>
            <person name="Zhao K."/>
            <person name="Won S.Y."/>
            <person name="Oh T.-J."/>
            <person name="Yu Y."/>
            <person name="Kim N.-H."/>
            <person name="Lee O.R."/>
            <person name="Lee T.-H."/>
            <person name="Bashyal P."/>
            <person name="Kim T.-S."/>
            <person name="Lee W.-H."/>
            <person name="Kawkins C."/>
            <person name="Kim C.-K."/>
            <person name="Kim J.S."/>
            <person name="Ahn B.O."/>
            <person name="Rhee S.Y."/>
            <person name="Sohng J.K."/>
        </authorList>
    </citation>
    <scope>NUCLEOTIDE SEQUENCE</scope>
    <source>
        <tissue evidence="1">Leaf</tissue>
    </source>
</reference>
<evidence type="ECO:0000313" key="1">
    <source>
        <dbReference type="EMBL" id="KAF7828317.1"/>
    </source>
</evidence>
<organism evidence="1 2">
    <name type="scientific">Senna tora</name>
    <dbReference type="NCBI Taxonomy" id="362788"/>
    <lineage>
        <taxon>Eukaryota</taxon>
        <taxon>Viridiplantae</taxon>
        <taxon>Streptophyta</taxon>
        <taxon>Embryophyta</taxon>
        <taxon>Tracheophyta</taxon>
        <taxon>Spermatophyta</taxon>
        <taxon>Magnoliopsida</taxon>
        <taxon>eudicotyledons</taxon>
        <taxon>Gunneridae</taxon>
        <taxon>Pentapetalae</taxon>
        <taxon>rosids</taxon>
        <taxon>fabids</taxon>
        <taxon>Fabales</taxon>
        <taxon>Fabaceae</taxon>
        <taxon>Caesalpinioideae</taxon>
        <taxon>Cassia clade</taxon>
        <taxon>Senna</taxon>
    </lineage>
</organism>
<proteinExistence type="predicted"/>